<feature type="transmembrane region" description="Helical" evidence="1">
    <location>
        <begin position="164"/>
        <end position="186"/>
    </location>
</feature>
<feature type="transmembrane region" description="Helical" evidence="1">
    <location>
        <begin position="298"/>
        <end position="318"/>
    </location>
</feature>
<keyword evidence="1" id="KW-0472">Membrane</keyword>
<proteinExistence type="predicted"/>
<comment type="caution">
    <text evidence="2">The sequence shown here is derived from an EMBL/GenBank/DDBJ whole genome shotgun (WGS) entry which is preliminary data.</text>
</comment>
<reference evidence="2 3" key="1">
    <citation type="journal article" date="2013" name="Curr. Biol.">
        <title>The Genome of the Foraminiferan Reticulomyxa filosa.</title>
        <authorList>
            <person name="Glockner G."/>
            <person name="Hulsmann N."/>
            <person name="Schleicher M."/>
            <person name="Noegel A.A."/>
            <person name="Eichinger L."/>
            <person name="Gallinger C."/>
            <person name="Pawlowski J."/>
            <person name="Sierra R."/>
            <person name="Euteneuer U."/>
            <person name="Pillet L."/>
            <person name="Moustafa A."/>
            <person name="Platzer M."/>
            <person name="Groth M."/>
            <person name="Szafranski K."/>
            <person name="Schliwa M."/>
        </authorList>
    </citation>
    <scope>NUCLEOTIDE SEQUENCE [LARGE SCALE GENOMIC DNA]</scope>
</reference>
<evidence type="ECO:0000256" key="1">
    <source>
        <dbReference type="SAM" id="Phobius"/>
    </source>
</evidence>
<organism evidence="2 3">
    <name type="scientific">Reticulomyxa filosa</name>
    <dbReference type="NCBI Taxonomy" id="46433"/>
    <lineage>
        <taxon>Eukaryota</taxon>
        <taxon>Sar</taxon>
        <taxon>Rhizaria</taxon>
        <taxon>Retaria</taxon>
        <taxon>Foraminifera</taxon>
        <taxon>Monothalamids</taxon>
        <taxon>Reticulomyxidae</taxon>
        <taxon>Reticulomyxa</taxon>
    </lineage>
</organism>
<feature type="transmembrane region" description="Helical" evidence="1">
    <location>
        <begin position="20"/>
        <end position="43"/>
    </location>
</feature>
<dbReference type="EMBL" id="ASPP01009090">
    <property type="protein sequence ID" value="ETO24637.1"/>
    <property type="molecule type" value="Genomic_DNA"/>
</dbReference>
<keyword evidence="3" id="KW-1185">Reference proteome</keyword>
<keyword evidence="1" id="KW-1133">Transmembrane helix</keyword>
<feature type="transmembrane region" description="Helical" evidence="1">
    <location>
        <begin position="90"/>
        <end position="116"/>
    </location>
</feature>
<feature type="transmembrane region" description="Helical" evidence="1">
    <location>
        <begin position="330"/>
        <end position="354"/>
    </location>
</feature>
<accession>X6NH03</accession>
<dbReference type="Proteomes" id="UP000023152">
    <property type="component" value="Unassembled WGS sequence"/>
</dbReference>
<feature type="transmembrane region" description="Helical" evidence="1">
    <location>
        <begin position="55"/>
        <end position="70"/>
    </location>
</feature>
<keyword evidence="1" id="KW-0812">Transmembrane</keyword>
<protein>
    <recommendedName>
        <fullName evidence="4">G-protein coupled receptors family 1 profile domain-containing protein</fullName>
    </recommendedName>
</protein>
<evidence type="ECO:0000313" key="2">
    <source>
        <dbReference type="EMBL" id="ETO24637.1"/>
    </source>
</evidence>
<evidence type="ECO:0008006" key="4">
    <source>
        <dbReference type="Google" id="ProtNLM"/>
    </source>
</evidence>
<gene>
    <name evidence="2" type="ORF">RFI_12520</name>
</gene>
<dbReference type="AlphaFoldDB" id="X6NH03"/>
<feature type="transmembrane region" description="Helical" evidence="1">
    <location>
        <begin position="215"/>
        <end position="240"/>
    </location>
</feature>
<sequence length="380" mass="43001">MKSEICSNDVSQSHAFTKYLGTLLSVNVFLFPFQTLLCVYSLYHLIRLQKQASKLLVYSAILYHVFAWIYNAQTAISYSVGLKYMWTLHWSGFCVLTKLNDFLSPVLFYAMGIVFWKKKKKAYFFAPFQYSFFFIKKKKKKTYTQKIVAVFEPSTLRISKLKIVIFYVLLALLITFTVCCAVLISVGHSCVFEVQSGDFDPYGEKVYYGCSRNGFLTMLLTFSGAVLIFVFNTVIAWMYLSRLVGISRALDPFNSVSQTISTDKKGQTSDITSKVEANEYAPSSYTSRFEIEQIRKSSLIAVTSILGSFVMLVIIAIWSNLGFLMLFDGFANGVFISCSFAFGNSIYSVVFGCCDRVFRPSDRRSTVELFHRAASATSSA</sequence>
<evidence type="ECO:0000313" key="3">
    <source>
        <dbReference type="Proteomes" id="UP000023152"/>
    </source>
</evidence>
<name>X6NH03_RETFI</name>